<keyword evidence="6 10" id="KW-0547">Nucleotide-binding</keyword>
<dbReference type="GO" id="GO:0005737">
    <property type="term" value="C:cytoplasm"/>
    <property type="evidence" value="ECO:0007669"/>
    <property type="project" value="UniProtKB-SubCell"/>
</dbReference>
<evidence type="ECO:0000256" key="10">
    <source>
        <dbReference type="HAMAP-Rule" id="MF_01020"/>
    </source>
</evidence>
<dbReference type="EMBL" id="JAUTIX010000002">
    <property type="protein sequence ID" value="MDP0397375.1"/>
    <property type="molecule type" value="Genomic_DNA"/>
</dbReference>
<dbReference type="CDD" id="cd11547">
    <property type="entry name" value="NTP-PPase_HisE"/>
    <property type="match status" value="1"/>
</dbReference>
<dbReference type="NCBIfam" id="TIGR03188">
    <property type="entry name" value="histidine_hisI"/>
    <property type="match status" value="1"/>
</dbReference>
<dbReference type="GO" id="GO:0005524">
    <property type="term" value="F:ATP binding"/>
    <property type="evidence" value="ECO:0007669"/>
    <property type="project" value="UniProtKB-KW"/>
</dbReference>
<evidence type="ECO:0000256" key="8">
    <source>
        <dbReference type="ARBA" id="ARBA00022840"/>
    </source>
</evidence>
<reference evidence="11" key="1">
    <citation type="submission" date="2023-08" db="EMBL/GenBank/DDBJ databases">
        <title>The draft genome of Tsukamurella strandjordii strain 050030.</title>
        <authorList>
            <person name="Zhao F."/>
            <person name="Feng Y."/>
            <person name="Zong Z."/>
        </authorList>
    </citation>
    <scope>NUCLEOTIDE SEQUENCE</scope>
    <source>
        <strain evidence="11">050030</strain>
    </source>
</reference>
<dbReference type="HAMAP" id="MF_01020">
    <property type="entry name" value="HisE"/>
    <property type="match status" value="1"/>
</dbReference>
<evidence type="ECO:0000313" key="12">
    <source>
        <dbReference type="Proteomes" id="UP001178281"/>
    </source>
</evidence>
<proteinExistence type="inferred from homology"/>
<sequence length="93" mass="10251">MGESITVKTMETLFAELAEKARTRPAGSGTVEALDNGIHFLGKKVLEEAGEVWIAAEHQGDAELAEEASQLLYWLQVLLIKRGLTLDDVYSYL</sequence>
<comment type="pathway">
    <text evidence="2 10">Amino-acid biosynthesis; L-histidine biosynthesis; L-histidine from 5-phospho-alpha-D-ribose 1-diphosphate: step 2/9.</text>
</comment>
<dbReference type="RefSeq" id="WP_220658828.1">
    <property type="nucleotide sequence ID" value="NZ_BAAAII010000005.1"/>
</dbReference>
<dbReference type="GO" id="GO:0004636">
    <property type="term" value="F:phosphoribosyl-ATP diphosphatase activity"/>
    <property type="evidence" value="ECO:0007669"/>
    <property type="project" value="UniProtKB-UniRule"/>
</dbReference>
<comment type="caution">
    <text evidence="11">The sequence shown here is derived from an EMBL/GenBank/DDBJ whole genome shotgun (WGS) entry which is preliminary data.</text>
</comment>
<dbReference type="Proteomes" id="UP001178281">
    <property type="component" value="Unassembled WGS sequence"/>
</dbReference>
<evidence type="ECO:0000256" key="6">
    <source>
        <dbReference type="ARBA" id="ARBA00022741"/>
    </source>
</evidence>
<keyword evidence="8 10" id="KW-0067">ATP-binding</keyword>
<keyword evidence="12" id="KW-1185">Reference proteome</keyword>
<comment type="subcellular location">
    <subcellularLocation>
        <location evidence="10">Cytoplasm</location>
    </subcellularLocation>
</comment>
<dbReference type="InterPro" id="IPR021130">
    <property type="entry name" value="PRib-ATP_PPHydrolase-like"/>
</dbReference>
<dbReference type="SUPFAM" id="SSF101386">
    <property type="entry name" value="all-alpha NTP pyrophosphatases"/>
    <property type="match status" value="1"/>
</dbReference>
<comment type="similarity">
    <text evidence="10">Belongs to the PRA-PH family.</text>
</comment>
<keyword evidence="9 10" id="KW-0368">Histidine biosynthesis</keyword>
<dbReference type="NCBIfam" id="NF001610">
    <property type="entry name" value="PRK00400.1-1"/>
    <property type="match status" value="1"/>
</dbReference>
<dbReference type="InterPro" id="IPR008179">
    <property type="entry name" value="HisE"/>
</dbReference>
<keyword evidence="5 10" id="KW-0028">Amino-acid biosynthesis</keyword>
<dbReference type="Pfam" id="PF01503">
    <property type="entry name" value="PRA-PH"/>
    <property type="match status" value="1"/>
</dbReference>
<dbReference type="EC" id="3.6.1.31" evidence="3 10"/>
<keyword evidence="10" id="KW-0963">Cytoplasm</keyword>
<keyword evidence="7 10" id="KW-0378">Hydrolase</keyword>
<evidence type="ECO:0000256" key="3">
    <source>
        <dbReference type="ARBA" id="ARBA00012414"/>
    </source>
</evidence>
<accession>A0AA90N9G6</accession>
<evidence type="ECO:0000256" key="4">
    <source>
        <dbReference type="ARBA" id="ARBA00013336"/>
    </source>
</evidence>
<evidence type="ECO:0000256" key="5">
    <source>
        <dbReference type="ARBA" id="ARBA00022605"/>
    </source>
</evidence>
<evidence type="ECO:0000256" key="7">
    <source>
        <dbReference type="ARBA" id="ARBA00022801"/>
    </source>
</evidence>
<dbReference type="GO" id="GO:0000105">
    <property type="term" value="P:L-histidine biosynthetic process"/>
    <property type="evidence" value="ECO:0007669"/>
    <property type="project" value="UniProtKB-UniRule"/>
</dbReference>
<dbReference type="AlphaFoldDB" id="A0AA90N9G6"/>
<gene>
    <name evidence="10" type="primary">hisE</name>
    <name evidence="11" type="ORF">Q7X28_05495</name>
</gene>
<organism evidence="11 12">
    <name type="scientific">Tsukamurella strandjordii</name>
    <dbReference type="NCBI Taxonomy" id="147577"/>
    <lineage>
        <taxon>Bacteria</taxon>
        <taxon>Bacillati</taxon>
        <taxon>Actinomycetota</taxon>
        <taxon>Actinomycetes</taxon>
        <taxon>Mycobacteriales</taxon>
        <taxon>Tsukamurellaceae</taxon>
        <taxon>Tsukamurella</taxon>
    </lineage>
</organism>
<dbReference type="Gene3D" id="1.10.287.1080">
    <property type="entry name" value="MazG-like"/>
    <property type="match status" value="1"/>
</dbReference>
<comment type="catalytic activity">
    <reaction evidence="1 10">
        <text>1-(5-phospho-beta-D-ribosyl)-ATP + H2O = 1-(5-phospho-beta-D-ribosyl)-5'-AMP + diphosphate + H(+)</text>
        <dbReference type="Rhea" id="RHEA:22828"/>
        <dbReference type="ChEBI" id="CHEBI:15377"/>
        <dbReference type="ChEBI" id="CHEBI:15378"/>
        <dbReference type="ChEBI" id="CHEBI:33019"/>
        <dbReference type="ChEBI" id="CHEBI:59457"/>
        <dbReference type="ChEBI" id="CHEBI:73183"/>
        <dbReference type="EC" id="3.6.1.31"/>
    </reaction>
</comment>
<protein>
    <recommendedName>
        <fullName evidence="4 10">Phosphoribosyl-ATP pyrophosphatase</fullName>
        <shortName evidence="10">PRA-PH</shortName>
        <ecNumber evidence="3 10">3.6.1.31</ecNumber>
    </recommendedName>
</protein>
<evidence type="ECO:0000256" key="9">
    <source>
        <dbReference type="ARBA" id="ARBA00023102"/>
    </source>
</evidence>
<evidence type="ECO:0000256" key="1">
    <source>
        <dbReference type="ARBA" id="ARBA00001460"/>
    </source>
</evidence>
<dbReference type="PANTHER" id="PTHR42945:SF1">
    <property type="entry name" value="HISTIDINE BIOSYNTHESIS BIFUNCTIONAL PROTEIN HIS7"/>
    <property type="match status" value="1"/>
</dbReference>
<evidence type="ECO:0000313" key="11">
    <source>
        <dbReference type="EMBL" id="MDP0397375.1"/>
    </source>
</evidence>
<dbReference type="PANTHER" id="PTHR42945">
    <property type="entry name" value="HISTIDINE BIOSYNTHESIS BIFUNCTIONAL PROTEIN"/>
    <property type="match status" value="1"/>
</dbReference>
<name>A0AA90N9G6_9ACTN</name>
<evidence type="ECO:0000256" key="2">
    <source>
        <dbReference type="ARBA" id="ARBA00005204"/>
    </source>
</evidence>